<organism evidence="7 8">
    <name type="scientific">Inquilinus limosus</name>
    <dbReference type="NCBI Taxonomy" id="171674"/>
    <lineage>
        <taxon>Bacteria</taxon>
        <taxon>Pseudomonadati</taxon>
        <taxon>Pseudomonadota</taxon>
        <taxon>Alphaproteobacteria</taxon>
        <taxon>Rhodospirillales</taxon>
        <taxon>Rhodospirillaceae</taxon>
        <taxon>Inquilinus</taxon>
    </lineage>
</organism>
<dbReference type="InterPro" id="IPR000914">
    <property type="entry name" value="SBP_5_dom"/>
</dbReference>
<name>A0A952FI54_9PROT</name>
<dbReference type="Gene3D" id="3.90.76.10">
    <property type="entry name" value="Dipeptide-binding Protein, Domain 1"/>
    <property type="match status" value="1"/>
</dbReference>
<dbReference type="GO" id="GO:0043190">
    <property type="term" value="C:ATP-binding cassette (ABC) transporter complex"/>
    <property type="evidence" value="ECO:0007669"/>
    <property type="project" value="InterPro"/>
</dbReference>
<dbReference type="EMBL" id="JAEKLZ010000169">
    <property type="protein sequence ID" value="MBW8725398.1"/>
    <property type="molecule type" value="Genomic_DNA"/>
</dbReference>
<proteinExistence type="inferred from homology"/>
<dbReference type="InterPro" id="IPR030678">
    <property type="entry name" value="Peptide/Ni-bd"/>
</dbReference>
<dbReference type="SUPFAM" id="SSF53850">
    <property type="entry name" value="Periplasmic binding protein-like II"/>
    <property type="match status" value="1"/>
</dbReference>
<reference evidence="7" key="1">
    <citation type="submission" date="2020-06" db="EMBL/GenBank/DDBJ databases">
        <title>Stable isotope informed genome-resolved metagenomics uncovers potential trophic interactions in rhizosphere soil.</title>
        <authorList>
            <person name="Starr E.P."/>
            <person name="Shi S."/>
            <person name="Blazewicz S.J."/>
            <person name="Koch B.J."/>
            <person name="Probst A.J."/>
            <person name="Hungate B.A."/>
            <person name="Pett-Ridge J."/>
            <person name="Firestone M.K."/>
            <person name="Banfield J.F."/>
        </authorList>
    </citation>
    <scope>NUCLEOTIDE SEQUENCE</scope>
    <source>
        <strain evidence="7">YM_69_17</strain>
    </source>
</reference>
<dbReference type="PANTHER" id="PTHR30290">
    <property type="entry name" value="PERIPLASMIC BINDING COMPONENT OF ABC TRANSPORTER"/>
    <property type="match status" value="1"/>
</dbReference>
<gene>
    <name evidence="7" type="ORF">JF625_09630</name>
</gene>
<dbReference type="PANTHER" id="PTHR30290:SF10">
    <property type="entry name" value="PERIPLASMIC OLIGOPEPTIDE-BINDING PROTEIN-RELATED"/>
    <property type="match status" value="1"/>
</dbReference>
<dbReference type="PIRSF" id="PIRSF002741">
    <property type="entry name" value="MppA"/>
    <property type="match status" value="1"/>
</dbReference>
<dbReference type="GO" id="GO:0030288">
    <property type="term" value="C:outer membrane-bounded periplasmic space"/>
    <property type="evidence" value="ECO:0007669"/>
    <property type="project" value="TreeGrafter"/>
</dbReference>
<dbReference type="CDD" id="cd08504">
    <property type="entry name" value="PBP2_OppA"/>
    <property type="match status" value="1"/>
</dbReference>
<dbReference type="FunFam" id="3.90.76.10:FF:000001">
    <property type="entry name" value="Oligopeptide ABC transporter substrate-binding protein"/>
    <property type="match status" value="1"/>
</dbReference>
<evidence type="ECO:0000256" key="5">
    <source>
        <dbReference type="SAM" id="SignalP"/>
    </source>
</evidence>
<comment type="similarity">
    <text evidence="2">Belongs to the bacterial solute-binding protein 5 family.</text>
</comment>
<protein>
    <submittedName>
        <fullName evidence="7">Peptide ABC transporter substrate-binding protein</fullName>
    </submittedName>
</protein>
<keyword evidence="3" id="KW-0813">Transport</keyword>
<feature type="domain" description="Solute-binding protein family 5" evidence="6">
    <location>
        <begin position="71"/>
        <end position="445"/>
    </location>
</feature>
<dbReference type="AlphaFoldDB" id="A0A952FI54"/>
<keyword evidence="4 5" id="KW-0732">Signal</keyword>
<evidence type="ECO:0000259" key="6">
    <source>
        <dbReference type="Pfam" id="PF00496"/>
    </source>
</evidence>
<feature type="chain" id="PRO_5037670525" evidence="5">
    <location>
        <begin position="28"/>
        <end position="533"/>
    </location>
</feature>
<evidence type="ECO:0000256" key="1">
    <source>
        <dbReference type="ARBA" id="ARBA00004418"/>
    </source>
</evidence>
<evidence type="ECO:0000313" key="8">
    <source>
        <dbReference type="Proteomes" id="UP000700706"/>
    </source>
</evidence>
<sequence length="533" mass="59889">MHSFTKILARGLLAAALLGSVSSAALAEMVLNRGNGSEPETLDVHKSSGVPESFVQLDLYEGLLMTNAAGEPVPGQAESWTVSDDGLTYTFKIRQNAKWSDGTPVTAGDFVFSMRRLIDPKTASDYGYFLDQVVNARDIREGKNGKTLEDMGIKAIDDHTLEVKLVAPTPYFLSSLLHHSTHPISKANYEKFGDDFVKAGNMVSNGAYMLAEAVPQGYIKLVKNPNYWDAANVKIDTVMYYPTEDIDAELQRFKAGELDMTYELPSQQIPTLKKEMADQIHITPYFGTYFYAYNLTREPWKSNKDLREALYLAIDRDTLIKHVTQADQLPAYSFVPPGTDNYPGYEPEVAKMTQAERMAKAKELFAKAGYGPDKPLKLEITYNTSENHKKVAVAIAAMWKPLGVEVTMQNMEFATFQEVRDKKQFPDIARHGWIGDYNDANNFLELETAYIGEQNTSAYDNPKFDELMKQAGTEADLTKRGDLLLQAEKMMIADYPIIPIYFYTTKHAVSPAVKGWVDNVQDYHSSRWLSVER</sequence>
<evidence type="ECO:0000256" key="2">
    <source>
        <dbReference type="ARBA" id="ARBA00005695"/>
    </source>
</evidence>
<dbReference type="Proteomes" id="UP000700706">
    <property type="component" value="Unassembled WGS sequence"/>
</dbReference>
<accession>A0A952FI54</accession>
<feature type="signal peptide" evidence="5">
    <location>
        <begin position="1"/>
        <end position="27"/>
    </location>
</feature>
<evidence type="ECO:0000256" key="4">
    <source>
        <dbReference type="ARBA" id="ARBA00022729"/>
    </source>
</evidence>
<dbReference type="GO" id="GO:0015833">
    <property type="term" value="P:peptide transport"/>
    <property type="evidence" value="ECO:0007669"/>
    <property type="project" value="TreeGrafter"/>
</dbReference>
<dbReference type="InterPro" id="IPR039424">
    <property type="entry name" value="SBP_5"/>
</dbReference>
<dbReference type="Pfam" id="PF00496">
    <property type="entry name" value="SBP_bac_5"/>
    <property type="match status" value="1"/>
</dbReference>
<dbReference type="FunFam" id="3.10.105.10:FF:000001">
    <property type="entry name" value="Oligopeptide ABC transporter, oligopeptide-binding protein"/>
    <property type="match status" value="1"/>
</dbReference>
<evidence type="ECO:0000256" key="3">
    <source>
        <dbReference type="ARBA" id="ARBA00022448"/>
    </source>
</evidence>
<comment type="caution">
    <text evidence="7">The sequence shown here is derived from an EMBL/GenBank/DDBJ whole genome shotgun (WGS) entry which is preliminary data.</text>
</comment>
<dbReference type="GO" id="GO:1904680">
    <property type="term" value="F:peptide transmembrane transporter activity"/>
    <property type="evidence" value="ECO:0007669"/>
    <property type="project" value="TreeGrafter"/>
</dbReference>
<comment type="subcellular location">
    <subcellularLocation>
        <location evidence="1">Periplasm</location>
    </subcellularLocation>
</comment>
<dbReference type="Gene3D" id="3.10.105.10">
    <property type="entry name" value="Dipeptide-binding Protein, Domain 3"/>
    <property type="match status" value="1"/>
</dbReference>
<evidence type="ECO:0000313" key="7">
    <source>
        <dbReference type="EMBL" id="MBW8725398.1"/>
    </source>
</evidence>
<dbReference type="Gene3D" id="3.40.190.10">
    <property type="entry name" value="Periplasmic binding protein-like II"/>
    <property type="match status" value="1"/>
</dbReference>